<dbReference type="STRING" id="946122.A0A0C2WAN0"/>
<dbReference type="PANTHER" id="PTHR35897:SF1">
    <property type="entry name" value="METHYLTRANSFERASE AUSD"/>
    <property type="match status" value="1"/>
</dbReference>
<dbReference type="AlphaFoldDB" id="A0A0C2WAN0"/>
<accession>A0A0C2WAN0</accession>
<sequence>MTVTVNPPPLDESLYSLDEEELAFFKSQTGIDDEAELKEHILAIQAKAYKVFPYTCIRRFMFTKLRVLRSPFFERSLQLAKDRKDAIFVDAGCNFGHDLRKVVSAGWPVENTVAFDLEQAFWDYGHELFRSTPEIFSAAFVAGDVFAPSMIMPRAPFYEEPRTPRPNLRSLTTSLTPLQGFVTAVHASAFFHLFDEKQQLQAAHQLATLLSPVPGSIIFGLHGGLPVKGIKATRFYDKNMFCHSPESWKELWDGQVFAKGTVRVEAVLRESQHFGDATTGEKFFFLVWCVTRL</sequence>
<dbReference type="Gene3D" id="3.40.50.150">
    <property type="entry name" value="Vaccinia Virus protein VP39"/>
    <property type="match status" value="1"/>
</dbReference>
<dbReference type="HOGENOM" id="CLU_051542_1_1_1"/>
<dbReference type="EMBL" id="KN818341">
    <property type="protein sequence ID" value="KIL58317.1"/>
    <property type="molecule type" value="Genomic_DNA"/>
</dbReference>
<dbReference type="PANTHER" id="PTHR35897">
    <property type="entry name" value="METHYLTRANSFERASE AUSD"/>
    <property type="match status" value="1"/>
</dbReference>
<dbReference type="InterPro" id="IPR051654">
    <property type="entry name" value="Meroterpenoid_MTases"/>
</dbReference>
<evidence type="ECO:0000313" key="5">
    <source>
        <dbReference type="EMBL" id="KIL58317.1"/>
    </source>
</evidence>
<evidence type="ECO:0000256" key="3">
    <source>
        <dbReference type="ARBA" id="ARBA00022691"/>
    </source>
</evidence>
<dbReference type="SUPFAM" id="SSF53335">
    <property type="entry name" value="S-adenosyl-L-methionine-dependent methyltransferases"/>
    <property type="match status" value="1"/>
</dbReference>
<protein>
    <recommendedName>
        <fullName evidence="7">Methyltransferase ausD</fullName>
    </recommendedName>
</protein>
<dbReference type="Proteomes" id="UP000054549">
    <property type="component" value="Unassembled WGS sequence"/>
</dbReference>
<evidence type="ECO:0000256" key="2">
    <source>
        <dbReference type="ARBA" id="ARBA00022679"/>
    </source>
</evidence>
<gene>
    <name evidence="5" type="ORF">M378DRAFT_1026164</name>
</gene>
<evidence type="ECO:0000256" key="1">
    <source>
        <dbReference type="ARBA" id="ARBA00005179"/>
    </source>
</evidence>
<dbReference type="InParanoid" id="A0A0C2WAN0"/>
<organism evidence="5 6">
    <name type="scientific">Amanita muscaria (strain Koide BX008)</name>
    <dbReference type="NCBI Taxonomy" id="946122"/>
    <lineage>
        <taxon>Eukaryota</taxon>
        <taxon>Fungi</taxon>
        <taxon>Dikarya</taxon>
        <taxon>Basidiomycota</taxon>
        <taxon>Agaricomycotina</taxon>
        <taxon>Agaricomycetes</taxon>
        <taxon>Agaricomycetidae</taxon>
        <taxon>Agaricales</taxon>
        <taxon>Pluteineae</taxon>
        <taxon>Amanitaceae</taxon>
        <taxon>Amanita</taxon>
    </lineage>
</organism>
<dbReference type="OrthoDB" id="2094832at2759"/>
<reference evidence="5 6" key="1">
    <citation type="submission" date="2014-04" db="EMBL/GenBank/DDBJ databases">
        <title>Evolutionary Origins and Diversification of the Mycorrhizal Mutualists.</title>
        <authorList>
            <consortium name="DOE Joint Genome Institute"/>
            <consortium name="Mycorrhizal Genomics Consortium"/>
            <person name="Kohler A."/>
            <person name="Kuo A."/>
            <person name="Nagy L.G."/>
            <person name="Floudas D."/>
            <person name="Copeland A."/>
            <person name="Barry K.W."/>
            <person name="Cichocki N."/>
            <person name="Veneault-Fourrey C."/>
            <person name="LaButti K."/>
            <person name="Lindquist E.A."/>
            <person name="Lipzen A."/>
            <person name="Lundell T."/>
            <person name="Morin E."/>
            <person name="Murat C."/>
            <person name="Riley R."/>
            <person name="Ohm R."/>
            <person name="Sun H."/>
            <person name="Tunlid A."/>
            <person name="Henrissat B."/>
            <person name="Grigoriev I.V."/>
            <person name="Hibbett D.S."/>
            <person name="Martin F."/>
        </authorList>
    </citation>
    <scope>NUCLEOTIDE SEQUENCE [LARGE SCALE GENOMIC DNA]</scope>
    <source>
        <strain evidence="5 6">Koide BX008</strain>
    </source>
</reference>
<comment type="pathway">
    <text evidence="1">Secondary metabolite biosynthesis.</text>
</comment>
<proteinExistence type="inferred from homology"/>
<keyword evidence="2" id="KW-0808">Transferase</keyword>
<keyword evidence="3" id="KW-0949">S-adenosyl-L-methionine</keyword>
<comment type="similarity">
    <text evidence="4">Belongs to the class I-like SAM-binding methyltransferase superfamily.</text>
</comment>
<dbReference type="InterPro" id="IPR029063">
    <property type="entry name" value="SAM-dependent_MTases_sf"/>
</dbReference>
<name>A0A0C2WAN0_AMAMK</name>
<evidence type="ECO:0000313" key="6">
    <source>
        <dbReference type="Proteomes" id="UP000054549"/>
    </source>
</evidence>
<evidence type="ECO:0008006" key="7">
    <source>
        <dbReference type="Google" id="ProtNLM"/>
    </source>
</evidence>
<evidence type="ECO:0000256" key="4">
    <source>
        <dbReference type="ARBA" id="ARBA00038314"/>
    </source>
</evidence>
<keyword evidence="6" id="KW-1185">Reference proteome</keyword>
<dbReference type="GO" id="GO:0016740">
    <property type="term" value="F:transferase activity"/>
    <property type="evidence" value="ECO:0007669"/>
    <property type="project" value="UniProtKB-KW"/>
</dbReference>